<dbReference type="PANTHER" id="PTHR35889">
    <property type="entry name" value="CYCLOINULO-OLIGOSACCHARIDE FRUCTANOTRANSFERASE-RELATED"/>
    <property type="match status" value="1"/>
</dbReference>
<evidence type="ECO:0000259" key="3">
    <source>
        <dbReference type="Pfam" id="PF07583"/>
    </source>
</evidence>
<name>A0ABZ0HVC1_9HYPH</name>
<keyword evidence="1" id="KW-0175">Coiled coil</keyword>
<dbReference type="PANTHER" id="PTHR35889:SF3">
    <property type="entry name" value="F-BOX DOMAIN-CONTAINING PROTEIN"/>
    <property type="match status" value="1"/>
</dbReference>
<sequence length="775" mass="86911">MKKTMKKASLAIVLGLSAAAAVADDKPTDDAAKAASPSAPSAASRLPYGWLPLQRPAEPSVSQKEWVRTPIDAFILAKLEAKGLKPSAEADRGAFIRRATLDAWGLIPTPEEVAAFVKDTSPDAYEKLVDRLLASPHYGERQARRWLDLARYADSAGFQTDQTRANMWRYRDYVINAFNQDKPYSRFIQEQIAGDELVPGNQDVLVATGFLTGYPDNYNSRDLVQRKYQITTDITDTVGQAILGTTVGCARCHNHKTDKFTQKDYYSLQAFFANTSEEFKLPAIKTAVEREYDKQQAKWEEATKEIREKQAAIIEPVKAKAHKYHEERYLTDSRASIFKPEAEWTSHDRWINHRLTNVTTDVDLAAYVRDAGENKDNPDYSAENAARWEQYKKLTEDLKKFDNLKPAKGSDTYTTVTELGHPDAPPTYIYFGGNHERPLEEVQPAFPEALTSEKPVITPTATSSGRRTALANWLVSPQNPLTARVFVNRVWNEYFGKGVVSTVSDFGKAGDKPTNPEVLDYLAGDFIKNGWSVKNLHRQILLSSVYRQSSDYREDAHSADPENKLLAVFPRKRLDAEEIRDSLLVASGKLEDKIGGPSVFPPVPSNLNAGPLWEVSKDPKDHNRRSLYIFTRRSVPYPLLETFDMASAQQIHSKRDVTTTPLQALTLFNSEIVFGWSQALAGRVIREAGNDEAAQLNRLYQILFARNPDESEKTALLAFLVSHEEVLKSKAEDGKFSIAVPIGLKDTQTLNPIRAAAFVDLVHVVVNSNDFSYRF</sequence>
<dbReference type="Proteomes" id="UP001626536">
    <property type="component" value="Chromosome"/>
</dbReference>
<dbReference type="RefSeq" id="WP_407340438.1">
    <property type="nucleotide sequence ID" value="NZ_CP136862.1"/>
</dbReference>
<evidence type="ECO:0000313" key="6">
    <source>
        <dbReference type="Proteomes" id="UP001626536"/>
    </source>
</evidence>
<dbReference type="InterPro" id="IPR011444">
    <property type="entry name" value="DUF1549"/>
</dbReference>
<feature type="coiled-coil region" evidence="1">
    <location>
        <begin position="285"/>
        <end position="312"/>
    </location>
</feature>
<dbReference type="EMBL" id="CP136862">
    <property type="protein sequence ID" value="WOJ90851.1"/>
    <property type="molecule type" value="Genomic_DNA"/>
</dbReference>
<gene>
    <name evidence="5" type="ORF">RZS28_06095</name>
</gene>
<dbReference type="InterPro" id="IPR022655">
    <property type="entry name" value="DUF1553"/>
</dbReference>
<proteinExistence type="predicted"/>
<evidence type="ECO:0000256" key="2">
    <source>
        <dbReference type="SAM" id="SignalP"/>
    </source>
</evidence>
<keyword evidence="2" id="KW-0732">Signal</keyword>
<dbReference type="Pfam" id="PF07583">
    <property type="entry name" value="PSCyt2"/>
    <property type="match status" value="1"/>
</dbReference>
<feature type="domain" description="DUF1553" evidence="4">
    <location>
        <begin position="466"/>
        <end position="720"/>
    </location>
</feature>
<organism evidence="5 6">
    <name type="scientific">Methylocapsa polymorpha</name>
    <dbReference type="NCBI Taxonomy" id="3080828"/>
    <lineage>
        <taxon>Bacteria</taxon>
        <taxon>Pseudomonadati</taxon>
        <taxon>Pseudomonadota</taxon>
        <taxon>Alphaproteobacteria</taxon>
        <taxon>Hyphomicrobiales</taxon>
        <taxon>Beijerinckiaceae</taxon>
        <taxon>Methylocapsa</taxon>
    </lineage>
</organism>
<feature type="signal peptide" evidence="2">
    <location>
        <begin position="1"/>
        <end position="23"/>
    </location>
</feature>
<reference evidence="5 6" key="1">
    <citation type="submission" date="2023-10" db="EMBL/GenBank/DDBJ databases">
        <title>Novel methanotroph of the genus Methylocapsa from a subarctic wetland.</title>
        <authorList>
            <person name="Belova S.E."/>
            <person name="Oshkin I.Y."/>
            <person name="Miroshnikov K."/>
            <person name="Dedysh S.N."/>
        </authorList>
    </citation>
    <scope>NUCLEOTIDE SEQUENCE [LARGE SCALE GENOMIC DNA]</scope>
    <source>
        <strain evidence="5 6">RX1</strain>
    </source>
</reference>
<feature type="chain" id="PRO_5046723680" evidence="2">
    <location>
        <begin position="24"/>
        <end position="775"/>
    </location>
</feature>
<evidence type="ECO:0000256" key="1">
    <source>
        <dbReference type="SAM" id="Coils"/>
    </source>
</evidence>
<accession>A0ABZ0HVC1</accession>
<evidence type="ECO:0000259" key="4">
    <source>
        <dbReference type="Pfam" id="PF07587"/>
    </source>
</evidence>
<keyword evidence="6" id="KW-1185">Reference proteome</keyword>
<feature type="domain" description="DUF1549" evidence="3">
    <location>
        <begin position="70"/>
        <end position="276"/>
    </location>
</feature>
<evidence type="ECO:0000313" key="5">
    <source>
        <dbReference type="EMBL" id="WOJ90851.1"/>
    </source>
</evidence>
<protein>
    <submittedName>
        <fullName evidence="5">DUF1549 and DUF1553 domain-containing protein</fullName>
    </submittedName>
</protein>
<dbReference type="Pfam" id="PF07587">
    <property type="entry name" value="PSD1"/>
    <property type="match status" value="1"/>
</dbReference>